<protein>
    <submittedName>
        <fullName evidence="3">Uncharacterized protein</fullName>
    </submittedName>
</protein>
<dbReference type="AlphaFoldDB" id="A0A9N9L3V6"/>
<keyword evidence="4" id="KW-1185">Reference proteome</keyword>
<keyword evidence="2" id="KW-0732">Signal</keyword>
<dbReference type="EMBL" id="CAJVRL010000092">
    <property type="protein sequence ID" value="CAG8959800.1"/>
    <property type="molecule type" value="Genomic_DNA"/>
</dbReference>
<dbReference type="OrthoDB" id="3559878at2759"/>
<evidence type="ECO:0000256" key="2">
    <source>
        <dbReference type="SAM" id="SignalP"/>
    </source>
</evidence>
<comment type="caution">
    <text evidence="3">The sequence shown here is derived from an EMBL/GenBank/DDBJ whole genome shotgun (WGS) entry which is preliminary data.</text>
</comment>
<evidence type="ECO:0000313" key="3">
    <source>
        <dbReference type="EMBL" id="CAG8959800.1"/>
    </source>
</evidence>
<feature type="region of interest" description="Disordered" evidence="1">
    <location>
        <begin position="327"/>
        <end position="372"/>
    </location>
</feature>
<accession>A0A9N9L3V6</accession>
<gene>
    <name evidence="3" type="ORF">HYFRA_00001708</name>
</gene>
<feature type="region of interest" description="Disordered" evidence="1">
    <location>
        <begin position="499"/>
        <end position="523"/>
    </location>
</feature>
<evidence type="ECO:0000256" key="1">
    <source>
        <dbReference type="SAM" id="MobiDB-lite"/>
    </source>
</evidence>
<reference evidence="3" key="1">
    <citation type="submission" date="2021-07" db="EMBL/GenBank/DDBJ databases">
        <authorList>
            <person name="Durling M."/>
        </authorList>
    </citation>
    <scope>NUCLEOTIDE SEQUENCE</scope>
</reference>
<dbReference type="Proteomes" id="UP000696280">
    <property type="component" value="Unassembled WGS sequence"/>
</dbReference>
<name>A0A9N9L3V6_9HELO</name>
<feature type="signal peptide" evidence="2">
    <location>
        <begin position="1"/>
        <end position="25"/>
    </location>
</feature>
<sequence>MAASNLAINLVVLGISGALSIPAFADFGKTPEDNVVTVNIGVGATNSSASFPDNSIKTPGGVVPTVELWDVVGNKMGTASSKDPVVEGGSLSLTMSGKDGGKTSTTPMYIRLTAQGTGELCISWLTTTSASSNNADSRYWIGQTAAFCGIPWYPSTTSFPTLQDVYQPPCFWMSNDGRFVQGFSARLPDFHYPQAEAANSTSQQWINNPETLCRAPGRQQFYSNVGVCIPMYPSGLSVVNEKTPEGFDVDFDAVMSSHTISCSAAGVPYDCKVDLSPGLPDNEKPCLGTNVPIVNNPTNTLAASITSELKSEIVLKVPIPAATQFPGAAKVGEDGRPKGGLASEIPRVPEKAKARRSAARSSMQQRRRSLDTDVELPRVTASVTTTNANPPVITEAPPPPASKIHPVEDIPVKKHAPVLNRREETRIEKPHEWCQENQLVVSEHAGHSATEVCESESSWGPDFVSVVEGIYCDMCHRRAYPLCGEKESRSCFDMDQKQIRASGNERRDGNIPQKSYEEVRHWK</sequence>
<feature type="chain" id="PRO_5040350807" evidence="2">
    <location>
        <begin position="26"/>
        <end position="523"/>
    </location>
</feature>
<organism evidence="3 4">
    <name type="scientific">Hymenoscyphus fraxineus</name>
    <dbReference type="NCBI Taxonomy" id="746836"/>
    <lineage>
        <taxon>Eukaryota</taxon>
        <taxon>Fungi</taxon>
        <taxon>Dikarya</taxon>
        <taxon>Ascomycota</taxon>
        <taxon>Pezizomycotina</taxon>
        <taxon>Leotiomycetes</taxon>
        <taxon>Helotiales</taxon>
        <taxon>Helotiaceae</taxon>
        <taxon>Hymenoscyphus</taxon>
    </lineage>
</organism>
<proteinExistence type="predicted"/>
<evidence type="ECO:0000313" key="4">
    <source>
        <dbReference type="Proteomes" id="UP000696280"/>
    </source>
</evidence>